<evidence type="ECO:0000313" key="3">
    <source>
        <dbReference type="Proteomes" id="UP001430953"/>
    </source>
</evidence>
<dbReference type="AlphaFoldDB" id="A0AAW2F529"/>
<keyword evidence="1" id="KW-0812">Transmembrane</keyword>
<reference evidence="2 3" key="1">
    <citation type="submission" date="2023-03" db="EMBL/GenBank/DDBJ databases">
        <title>High recombination rates correlate with genetic variation in Cardiocondyla obscurior ants.</title>
        <authorList>
            <person name="Errbii M."/>
        </authorList>
    </citation>
    <scope>NUCLEOTIDE SEQUENCE [LARGE SCALE GENOMIC DNA]</scope>
    <source>
        <strain evidence="2">Alpha-2009</strain>
        <tissue evidence="2">Whole body</tissue>
    </source>
</reference>
<dbReference type="EMBL" id="JADYXP020000014">
    <property type="protein sequence ID" value="KAL0110552.1"/>
    <property type="molecule type" value="Genomic_DNA"/>
</dbReference>
<keyword evidence="1" id="KW-0472">Membrane</keyword>
<organism evidence="2 3">
    <name type="scientific">Cardiocondyla obscurior</name>
    <dbReference type="NCBI Taxonomy" id="286306"/>
    <lineage>
        <taxon>Eukaryota</taxon>
        <taxon>Metazoa</taxon>
        <taxon>Ecdysozoa</taxon>
        <taxon>Arthropoda</taxon>
        <taxon>Hexapoda</taxon>
        <taxon>Insecta</taxon>
        <taxon>Pterygota</taxon>
        <taxon>Neoptera</taxon>
        <taxon>Endopterygota</taxon>
        <taxon>Hymenoptera</taxon>
        <taxon>Apocrita</taxon>
        <taxon>Aculeata</taxon>
        <taxon>Formicoidea</taxon>
        <taxon>Formicidae</taxon>
        <taxon>Myrmicinae</taxon>
        <taxon>Cardiocondyla</taxon>
    </lineage>
</organism>
<sequence>MKRIIIYVGSCRVRSCATFLFFYEVGLKQEIRSVSECHSEMIHSEMIVLTAVLATLYPVVFFFFFFSLI</sequence>
<keyword evidence="3" id="KW-1185">Reference proteome</keyword>
<proteinExistence type="predicted"/>
<name>A0AAW2F529_9HYME</name>
<keyword evidence="1" id="KW-1133">Transmembrane helix</keyword>
<dbReference type="Proteomes" id="UP001430953">
    <property type="component" value="Unassembled WGS sequence"/>
</dbReference>
<feature type="transmembrane region" description="Helical" evidence="1">
    <location>
        <begin position="46"/>
        <end position="66"/>
    </location>
</feature>
<comment type="caution">
    <text evidence="2">The sequence shown here is derived from an EMBL/GenBank/DDBJ whole genome shotgun (WGS) entry which is preliminary data.</text>
</comment>
<accession>A0AAW2F529</accession>
<protein>
    <submittedName>
        <fullName evidence="2">Uncharacterized protein</fullName>
    </submittedName>
</protein>
<evidence type="ECO:0000256" key="1">
    <source>
        <dbReference type="SAM" id="Phobius"/>
    </source>
</evidence>
<gene>
    <name evidence="2" type="ORF">PUN28_013863</name>
</gene>
<evidence type="ECO:0000313" key="2">
    <source>
        <dbReference type="EMBL" id="KAL0110552.1"/>
    </source>
</evidence>